<reference evidence="1" key="1">
    <citation type="submission" date="2014-12" db="EMBL/GenBank/DDBJ databases">
        <title>Parallel Evolution in Life History Adaptation Evident in the Tissue-Specific Poeciliopsis prolifica transcriptome.</title>
        <authorList>
            <person name="Jue N.K."/>
            <person name="Foley R.J."/>
            <person name="Obergfell C."/>
            <person name="Reznick D.N."/>
            <person name="O'Neill R.J."/>
            <person name="O'Neill M.J."/>
        </authorList>
    </citation>
    <scope>NUCLEOTIDE SEQUENCE</scope>
</reference>
<evidence type="ECO:0000313" key="1">
    <source>
        <dbReference type="EMBL" id="JAO05203.1"/>
    </source>
</evidence>
<name>A0A0S7ESC8_9TELE</name>
<accession>A0A0S7ESC8</accession>
<dbReference type="EMBL" id="GBYX01476474">
    <property type="protein sequence ID" value="JAO05203.1"/>
    <property type="molecule type" value="Transcribed_RNA"/>
</dbReference>
<organism evidence="1">
    <name type="scientific">Poeciliopsis prolifica</name>
    <name type="common">blackstripe livebearer</name>
    <dbReference type="NCBI Taxonomy" id="188132"/>
    <lineage>
        <taxon>Eukaryota</taxon>
        <taxon>Metazoa</taxon>
        <taxon>Chordata</taxon>
        <taxon>Craniata</taxon>
        <taxon>Vertebrata</taxon>
        <taxon>Euteleostomi</taxon>
        <taxon>Actinopterygii</taxon>
        <taxon>Neopterygii</taxon>
        <taxon>Teleostei</taxon>
        <taxon>Neoteleostei</taxon>
        <taxon>Acanthomorphata</taxon>
        <taxon>Ovalentaria</taxon>
        <taxon>Atherinomorphae</taxon>
        <taxon>Cyprinodontiformes</taxon>
        <taxon>Poeciliidae</taxon>
        <taxon>Poeciliinae</taxon>
        <taxon>Poeciliopsis</taxon>
    </lineage>
</organism>
<dbReference type="AlphaFoldDB" id="A0A0S7ESC8"/>
<sequence>MSWIGLVGPGGFWSDVTNQRSAEGQTEGGANVGQEQMMMMKSARPSSVPLSVQETSSDETMKGYIYQPIRFSDPHDVITNNVVWTVNILHEVVVIQSLLGFGALSGVCRKRLGTDRKWPGADRKWFEAARPLEALMSSQWLRMKMGRRRETIPLFFSFRWSQTGLVKATGV</sequence>
<protein>
    <submittedName>
        <fullName evidence="1">PPUP9209</fullName>
    </submittedName>
</protein>
<gene>
    <name evidence="1" type="primary">PPUP9209</name>
</gene>
<proteinExistence type="predicted"/>